<dbReference type="Pfam" id="PF03824">
    <property type="entry name" value="NicO"/>
    <property type="match status" value="1"/>
</dbReference>
<evidence type="ECO:0000313" key="9">
    <source>
        <dbReference type="EMBL" id="SNV54623.1"/>
    </source>
</evidence>
<dbReference type="KEGG" id="sste:SAMEA4384403_0104"/>
<dbReference type="EMBL" id="LT906462">
    <property type="protein sequence ID" value="SNV54623.1"/>
    <property type="molecule type" value="Genomic_DNA"/>
</dbReference>
<proteinExistence type="inferred from homology"/>
<evidence type="ECO:0000256" key="1">
    <source>
        <dbReference type="ARBA" id="ARBA00004127"/>
    </source>
</evidence>
<comment type="subcellular location">
    <subcellularLocation>
        <location evidence="8">Cell membrane</location>
        <topology evidence="8">Multi-pass membrane protein</topology>
    </subcellularLocation>
    <subcellularLocation>
        <location evidence="1">Endomembrane system</location>
        <topology evidence="1">Multi-pass membrane protein</topology>
    </subcellularLocation>
</comment>
<dbReference type="PANTHER" id="PTHR31611:SF0">
    <property type="entry name" value="HIGH-AFFINITY NICKEL TRANSPORT PROTEIN NIC1"/>
    <property type="match status" value="1"/>
</dbReference>
<evidence type="ECO:0000256" key="4">
    <source>
        <dbReference type="ARBA" id="ARBA00022596"/>
    </source>
</evidence>
<name>A0A239Y8B1_9STAP</name>
<dbReference type="AlphaFoldDB" id="A0A239Y8B1"/>
<comment type="similarity">
    <text evidence="2 8">Belongs to the NiCoT transporter (TC 2.A.52) family.</text>
</comment>
<keyword evidence="10" id="KW-1185">Reference proteome</keyword>
<feature type="transmembrane region" description="Helical" evidence="8">
    <location>
        <begin position="307"/>
        <end position="330"/>
    </location>
</feature>
<feature type="transmembrane region" description="Helical" evidence="8">
    <location>
        <begin position="215"/>
        <end position="240"/>
    </location>
</feature>
<evidence type="ECO:0000256" key="6">
    <source>
        <dbReference type="ARBA" id="ARBA00022989"/>
    </source>
</evidence>
<keyword evidence="7 8" id="KW-0472">Membrane</keyword>
<feature type="transmembrane region" description="Helical" evidence="8">
    <location>
        <begin position="76"/>
        <end position="99"/>
    </location>
</feature>
<keyword evidence="4" id="KW-0533">Nickel</keyword>
<evidence type="ECO:0000256" key="7">
    <source>
        <dbReference type="ARBA" id="ARBA00023136"/>
    </source>
</evidence>
<keyword evidence="5 8" id="KW-0812">Transmembrane</keyword>
<feature type="transmembrane region" description="Helical" evidence="8">
    <location>
        <begin position="119"/>
        <end position="141"/>
    </location>
</feature>
<dbReference type="PANTHER" id="PTHR31611">
    <property type="entry name" value="HIGH-AFFINITY NICKEL TRANSPORT PROTEIN NIC1"/>
    <property type="match status" value="1"/>
</dbReference>
<gene>
    <name evidence="9" type="primary">hoxN</name>
    <name evidence="9" type="ORF">SAMEA4384403_00104</name>
</gene>
<feature type="transmembrane region" description="Helical" evidence="8">
    <location>
        <begin position="260"/>
        <end position="287"/>
    </location>
</feature>
<protein>
    <recommendedName>
        <fullName evidence="8">Nickel/cobalt efflux system</fullName>
    </recommendedName>
</protein>
<evidence type="ECO:0000256" key="2">
    <source>
        <dbReference type="ARBA" id="ARBA00010892"/>
    </source>
</evidence>
<dbReference type="GO" id="GO:0012505">
    <property type="term" value="C:endomembrane system"/>
    <property type="evidence" value="ECO:0007669"/>
    <property type="project" value="UniProtKB-SubCell"/>
</dbReference>
<dbReference type="GO" id="GO:0005886">
    <property type="term" value="C:plasma membrane"/>
    <property type="evidence" value="ECO:0007669"/>
    <property type="project" value="UniProtKB-SubCell"/>
</dbReference>
<organism evidence="9 10">
    <name type="scientific">Mammaliicoccus stepanovicii</name>
    <dbReference type="NCBI Taxonomy" id="643214"/>
    <lineage>
        <taxon>Bacteria</taxon>
        <taxon>Bacillati</taxon>
        <taxon>Bacillota</taxon>
        <taxon>Bacilli</taxon>
        <taxon>Bacillales</taxon>
        <taxon>Staphylococcaceae</taxon>
        <taxon>Mammaliicoccus</taxon>
    </lineage>
</organism>
<accession>A0A239Y8B1</accession>
<dbReference type="Proteomes" id="UP000242084">
    <property type="component" value="Chromosome 1"/>
</dbReference>
<evidence type="ECO:0000256" key="5">
    <source>
        <dbReference type="ARBA" id="ARBA00022692"/>
    </source>
</evidence>
<feature type="transmembrane region" description="Helical" evidence="8">
    <location>
        <begin position="187"/>
        <end position="209"/>
    </location>
</feature>
<dbReference type="GO" id="GO:0015099">
    <property type="term" value="F:nickel cation transmembrane transporter activity"/>
    <property type="evidence" value="ECO:0007669"/>
    <property type="project" value="UniProtKB-UniRule"/>
</dbReference>
<dbReference type="InterPro" id="IPR004688">
    <property type="entry name" value="Ni/Co_transpt"/>
</dbReference>
<dbReference type="InterPro" id="IPR011541">
    <property type="entry name" value="Ni/Co_transpt_high_affinity"/>
</dbReference>
<dbReference type="RefSeq" id="WP_095085291.1">
    <property type="nucleotide sequence ID" value="NZ_BMDM01000011.1"/>
</dbReference>
<reference evidence="9 10" key="1">
    <citation type="submission" date="2017-06" db="EMBL/GenBank/DDBJ databases">
        <authorList>
            <consortium name="Pathogen Informatics"/>
        </authorList>
    </citation>
    <scope>NUCLEOTIDE SEQUENCE [LARGE SCALE GENOMIC DNA]</scope>
    <source>
        <strain evidence="9 10">NCTC13839</strain>
    </source>
</reference>
<evidence type="ECO:0000313" key="10">
    <source>
        <dbReference type="Proteomes" id="UP000242084"/>
    </source>
</evidence>
<keyword evidence="3 8" id="KW-0813">Transport</keyword>
<feature type="transmembrane region" description="Helical" evidence="8">
    <location>
        <begin position="12"/>
        <end position="32"/>
    </location>
</feature>
<evidence type="ECO:0000256" key="8">
    <source>
        <dbReference type="RuleBase" id="RU362101"/>
    </source>
</evidence>
<keyword evidence="6 8" id="KW-1133">Transmembrane helix</keyword>
<dbReference type="NCBIfam" id="TIGR00802">
    <property type="entry name" value="nico"/>
    <property type="match status" value="1"/>
</dbReference>
<evidence type="ECO:0000256" key="3">
    <source>
        <dbReference type="ARBA" id="ARBA00022448"/>
    </source>
</evidence>
<sequence>MIKSSNSWKSSIPYILFVILLHVLGICLVISASSSNHLIVSMAVVAYTLGMRHAFDPDHIAAIDNSVRKLLQDKQKTLGVGFYFSLGHSTVVLLMSIALGLSVGWAKQYMPNLQHIGGIIGMSVSGTFLILIGIINLILLIQLFKIFKNLNNQNVGNDQLEKILTSRGLFSRMIGPFYKVLNKEWHLYPLGFLFGLGFDTASEIALLSLSATTAHASFTISGILALPILFAAGMSLFDTFDGILMTRAYDWAFVKPIRKLYYNITITAISVIAAIVIGMIEILQITAENLNLSGTFWEFTQSISLEWLGYILVVLFLLSWILSFVVWKVFNIEERYN</sequence>